<name>A0AAD5N8R3_PARTN</name>
<feature type="region of interest" description="Disordered" evidence="1">
    <location>
        <begin position="60"/>
        <end position="88"/>
    </location>
</feature>
<evidence type="ECO:0000313" key="2">
    <source>
        <dbReference type="EMBL" id="KAJ1364792.1"/>
    </source>
</evidence>
<proteinExistence type="predicted"/>
<evidence type="ECO:0000256" key="1">
    <source>
        <dbReference type="SAM" id="MobiDB-lite"/>
    </source>
</evidence>
<dbReference type="Proteomes" id="UP001196413">
    <property type="component" value="Unassembled WGS sequence"/>
</dbReference>
<reference evidence="2" key="1">
    <citation type="submission" date="2021-06" db="EMBL/GenBank/DDBJ databases">
        <title>Parelaphostrongylus tenuis whole genome reference sequence.</title>
        <authorList>
            <person name="Garwood T.J."/>
            <person name="Larsen P.A."/>
            <person name="Fountain-Jones N.M."/>
            <person name="Garbe J.R."/>
            <person name="Macchietto M.G."/>
            <person name="Kania S.A."/>
            <person name="Gerhold R.W."/>
            <person name="Richards J.E."/>
            <person name="Wolf T.M."/>
        </authorList>
    </citation>
    <scope>NUCLEOTIDE SEQUENCE</scope>
    <source>
        <strain evidence="2">MNPRO001-30</strain>
        <tissue evidence="2">Meninges</tissue>
    </source>
</reference>
<dbReference type="EMBL" id="JAHQIW010005072">
    <property type="protein sequence ID" value="KAJ1364792.1"/>
    <property type="molecule type" value="Genomic_DNA"/>
</dbReference>
<sequence length="88" mass="10027">MERKNYCVAVLVLHMTVIKMADIVKITDFKPAALYRAVKCFERLEELRIVIKKVQPHSVYSGKHSKYPFPNTTKSGAFAAQNGEEARN</sequence>
<organism evidence="2 3">
    <name type="scientific">Parelaphostrongylus tenuis</name>
    <name type="common">Meningeal worm</name>
    <dbReference type="NCBI Taxonomy" id="148309"/>
    <lineage>
        <taxon>Eukaryota</taxon>
        <taxon>Metazoa</taxon>
        <taxon>Ecdysozoa</taxon>
        <taxon>Nematoda</taxon>
        <taxon>Chromadorea</taxon>
        <taxon>Rhabditida</taxon>
        <taxon>Rhabditina</taxon>
        <taxon>Rhabditomorpha</taxon>
        <taxon>Strongyloidea</taxon>
        <taxon>Metastrongylidae</taxon>
        <taxon>Parelaphostrongylus</taxon>
    </lineage>
</organism>
<dbReference type="AlphaFoldDB" id="A0AAD5N8R3"/>
<comment type="caution">
    <text evidence="2">The sequence shown here is derived from an EMBL/GenBank/DDBJ whole genome shotgun (WGS) entry which is preliminary data.</text>
</comment>
<accession>A0AAD5N8R3</accession>
<protein>
    <submittedName>
        <fullName evidence="2">Uncharacterized protein</fullName>
    </submittedName>
</protein>
<gene>
    <name evidence="2" type="ORF">KIN20_024960</name>
</gene>
<evidence type="ECO:0000313" key="3">
    <source>
        <dbReference type="Proteomes" id="UP001196413"/>
    </source>
</evidence>
<keyword evidence="3" id="KW-1185">Reference proteome</keyword>